<keyword evidence="7 16" id="KW-0812">Transmembrane</keyword>
<comment type="caution">
    <text evidence="18">The sequence shown here is derived from an EMBL/GenBank/DDBJ whole genome shotgun (WGS) entry which is preliminary data.</text>
</comment>
<keyword evidence="4" id="KW-0964">Secreted</keyword>
<feature type="disulfide bond" evidence="14">
    <location>
        <begin position="154"/>
        <end position="163"/>
    </location>
</feature>
<evidence type="ECO:0000256" key="5">
    <source>
        <dbReference type="ARBA" id="ARBA00022536"/>
    </source>
</evidence>
<evidence type="ECO:0000259" key="17">
    <source>
        <dbReference type="PROSITE" id="PS50026"/>
    </source>
</evidence>
<evidence type="ECO:0000256" key="4">
    <source>
        <dbReference type="ARBA" id="ARBA00022525"/>
    </source>
</evidence>
<dbReference type="Gene3D" id="2.10.25.10">
    <property type="entry name" value="Laminin"/>
    <property type="match status" value="1"/>
</dbReference>
<evidence type="ECO:0000256" key="1">
    <source>
        <dbReference type="ARBA" id="ARBA00004239"/>
    </source>
</evidence>
<dbReference type="InterPro" id="IPR000742">
    <property type="entry name" value="EGF"/>
</dbReference>
<keyword evidence="10" id="KW-0339">Growth factor</keyword>
<sequence length="242" mass="27286">MGSPRRTTRSRNGVVGARGKARGLRLTYLGKMKLLRVASALLSAVCIVVVNGAAVQPLQNEVVHKLSEGFKYEERKEEVVPSVEEDVGQRRVALSPKPESIVVQNKEEKKRRNKKGKGKGKGRKRNPCLKKFKDFCIHGECRYIKQLNVPSCICQHGYHGERCHAFILSVENPSTSYDHTTTLAVAAVVLSSVCFIIIGTLLMLRYHKRGGLTKNIAVKFYLHNEPEKKLGRLIMRWTYLNM</sequence>
<gene>
    <name evidence="18" type="ORF">NDU88_006019</name>
</gene>
<keyword evidence="9 16" id="KW-1133">Transmembrane helix</keyword>
<dbReference type="PROSITE" id="PS00022">
    <property type="entry name" value="EGF_1"/>
    <property type="match status" value="1"/>
</dbReference>
<dbReference type="GO" id="GO:0008284">
    <property type="term" value="P:positive regulation of cell population proliferation"/>
    <property type="evidence" value="ECO:0007669"/>
    <property type="project" value="TreeGrafter"/>
</dbReference>
<dbReference type="GO" id="GO:0005154">
    <property type="term" value="F:epidermal growth factor receptor binding"/>
    <property type="evidence" value="ECO:0007669"/>
    <property type="project" value="TreeGrafter"/>
</dbReference>
<keyword evidence="19" id="KW-1185">Reference proteome</keyword>
<keyword evidence="8" id="KW-0732">Signal</keyword>
<dbReference type="GO" id="GO:0008201">
    <property type="term" value="F:heparin binding"/>
    <property type="evidence" value="ECO:0007669"/>
    <property type="project" value="UniProtKB-KW"/>
</dbReference>
<evidence type="ECO:0000256" key="12">
    <source>
        <dbReference type="ARBA" id="ARBA00023157"/>
    </source>
</evidence>
<dbReference type="GO" id="GO:0005615">
    <property type="term" value="C:extracellular space"/>
    <property type="evidence" value="ECO:0007669"/>
    <property type="project" value="TreeGrafter"/>
</dbReference>
<dbReference type="EMBL" id="JANPWB010000011">
    <property type="protein sequence ID" value="KAJ1127623.1"/>
    <property type="molecule type" value="Genomic_DNA"/>
</dbReference>
<organism evidence="18 19">
    <name type="scientific">Pleurodeles waltl</name>
    <name type="common">Iberian ribbed newt</name>
    <dbReference type="NCBI Taxonomy" id="8319"/>
    <lineage>
        <taxon>Eukaryota</taxon>
        <taxon>Metazoa</taxon>
        <taxon>Chordata</taxon>
        <taxon>Craniata</taxon>
        <taxon>Vertebrata</taxon>
        <taxon>Euteleostomi</taxon>
        <taxon>Amphibia</taxon>
        <taxon>Batrachia</taxon>
        <taxon>Caudata</taxon>
        <taxon>Salamandroidea</taxon>
        <taxon>Salamandridae</taxon>
        <taxon>Pleurodelinae</taxon>
        <taxon>Pleurodeles</taxon>
    </lineage>
</organism>
<evidence type="ECO:0000256" key="9">
    <source>
        <dbReference type="ARBA" id="ARBA00022989"/>
    </source>
</evidence>
<feature type="domain" description="EGF-like" evidence="17">
    <location>
        <begin position="124"/>
        <end position="164"/>
    </location>
</feature>
<evidence type="ECO:0000256" key="6">
    <source>
        <dbReference type="ARBA" id="ARBA00022674"/>
    </source>
</evidence>
<evidence type="ECO:0000256" key="13">
    <source>
        <dbReference type="ARBA" id="ARBA00040098"/>
    </source>
</evidence>
<dbReference type="PANTHER" id="PTHR10740">
    <property type="entry name" value="TRANSFORMING GROWTH FACTOR ALPHA"/>
    <property type="match status" value="1"/>
</dbReference>
<keyword evidence="12 14" id="KW-1015">Disulfide bond</keyword>
<dbReference type="GO" id="GO:0005886">
    <property type="term" value="C:plasma membrane"/>
    <property type="evidence" value="ECO:0007669"/>
    <property type="project" value="UniProtKB-SubCell"/>
</dbReference>
<evidence type="ECO:0000256" key="8">
    <source>
        <dbReference type="ARBA" id="ARBA00022729"/>
    </source>
</evidence>
<keyword evidence="3" id="KW-1003">Cell membrane</keyword>
<evidence type="ECO:0000256" key="7">
    <source>
        <dbReference type="ARBA" id="ARBA00022692"/>
    </source>
</evidence>
<evidence type="ECO:0000256" key="14">
    <source>
        <dbReference type="PROSITE-ProRule" id="PRU00076"/>
    </source>
</evidence>
<dbReference type="SUPFAM" id="SSF57196">
    <property type="entry name" value="EGF/Laminin"/>
    <property type="match status" value="1"/>
</dbReference>
<keyword evidence="6" id="KW-0358">Heparin-binding</keyword>
<dbReference type="Proteomes" id="UP001066276">
    <property type="component" value="Chromosome 7"/>
</dbReference>
<feature type="compositionally biased region" description="Basic residues" evidence="15">
    <location>
        <begin position="111"/>
        <end position="125"/>
    </location>
</feature>
<feature type="transmembrane region" description="Helical" evidence="16">
    <location>
        <begin position="34"/>
        <end position="55"/>
    </location>
</feature>
<feature type="transmembrane region" description="Helical" evidence="16">
    <location>
        <begin position="183"/>
        <end position="204"/>
    </location>
</feature>
<evidence type="ECO:0000313" key="19">
    <source>
        <dbReference type="Proteomes" id="UP001066276"/>
    </source>
</evidence>
<reference evidence="18" key="1">
    <citation type="journal article" date="2022" name="bioRxiv">
        <title>Sequencing and chromosome-scale assembly of the giantPleurodeles waltlgenome.</title>
        <authorList>
            <person name="Brown T."/>
            <person name="Elewa A."/>
            <person name="Iarovenko S."/>
            <person name="Subramanian E."/>
            <person name="Araus A.J."/>
            <person name="Petzold A."/>
            <person name="Susuki M."/>
            <person name="Suzuki K.-i.T."/>
            <person name="Hayashi T."/>
            <person name="Toyoda A."/>
            <person name="Oliveira C."/>
            <person name="Osipova E."/>
            <person name="Leigh N.D."/>
            <person name="Simon A."/>
            <person name="Yun M.H."/>
        </authorList>
    </citation>
    <scope>NUCLEOTIDE SEQUENCE</scope>
    <source>
        <strain evidence="18">20211129_DDA</strain>
        <tissue evidence="18">Liver</tissue>
    </source>
</reference>
<feature type="region of interest" description="Disordered" evidence="15">
    <location>
        <begin position="98"/>
        <end position="125"/>
    </location>
</feature>
<evidence type="ECO:0000313" key="18">
    <source>
        <dbReference type="EMBL" id="KAJ1127623.1"/>
    </source>
</evidence>
<dbReference type="PROSITE" id="PS50026">
    <property type="entry name" value="EGF_3"/>
    <property type="match status" value="1"/>
</dbReference>
<dbReference type="PROSITE" id="PS01186">
    <property type="entry name" value="EGF_2"/>
    <property type="match status" value="1"/>
</dbReference>
<dbReference type="GO" id="GO:0007173">
    <property type="term" value="P:epidermal growth factor receptor signaling pathway"/>
    <property type="evidence" value="ECO:0007669"/>
    <property type="project" value="TreeGrafter"/>
</dbReference>
<name>A0AAV7PM82_PLEWA</name>
<comment type="subcellular location">
    <subcellularLocation>
        <location evidence="2">Cell membrane</location>
        <topology evidence="2">Single-pass type I membrane protein</topology>
    </subcellularLocation>
    <subcellularLocation>
        <location evidence="1">Secreted</location>
        <location evidence="1">Extracellular space</location>
    </subcellularLocation>
</comment>
<comment type="caution">
    <text evidence="14">Lacks conserved residue(s) required for the propagation of feature annotation.</text>
</comment>
<dbReference type="PANTHER" id="PTHR10740:SF4">
    <property type="entry name" value="PROHEPARIN-BINDING EGF-LIKE GROWTH FACTOR"/>
    <property type="match status" value="1"/>
</dbReference>
<proteinExistence type="predicted"/>
<evidence type="ECO:0000256" key="10">
    <source>
        <dbReference type="ARBA" id="ARBA00023030"/>
    </source>
</evidence>
<dbReference type="FunFam" id="2.10.25.10:FF:000158">
    <property type="entry name" value="proheparin-binding EGF-like growth factor"/>
    <property type="match status" value="1"/>
</dbReference>
<accession>A0AAV7PM82</accession>
<evidence type="ECO:0000256" key="15">
    <source>
        <dbReference type="SAM" id="MobiDB-lite"/>
    </source>
</evidence>
<keyword evidence="11 16" id="KW-0472">Membrane</keyword>
<keyword evidence="5 14" id="KW-0245">EGF-like domain</keyword>
<dbReference type="AlphaFoldDB" id="A0AAV7PM82"/>
<evidence type="ECO:0000256" key="16">
    <source>
        <dbReference type="SAM" id="Phobius"/>
    </source>
</evidence>
<evidence type="ECO:0000256" key="11">
    <source>
        <dbReference type="ARBA" id="ARBA00023136"/>
    </source>
</evidence>
<evidence type="ECO:0000256" key="2">
    <source>
        <dbReference type="ARBA" id="ARBA00004251"/>
    </source>
</evidence>
<dbReference type="GO" id="GO:0008083">
    <property type="term" value="F:growth factor activity"/>
    <property type="evidence" value="ECO:0007669"/>
    <property type="project" value="UniProtKB-KW"/>
</dbReference>
<evidence type="ECO:0000256" key="3">
    <source>
        <dbReference type="ARBA" id="ARBA00022475"/>
    </source>
</evidence>
<protein>
    <recommendedName>
        <fullName evidence="13">Proheparin-binding EGF-like growth factor</fullName>
    </recommendedName>
</protein>